<dbReference type="InterPro" id="IPR045810">
    <property type="entry name" value="eIF3h_C"/>
</dbReference>
<comment type="subunit">
    <text evidence="4">Component of the eukaryotic translation initiation factor 3 (eIF-3) complex. The eIF-3 complex interacts with pix. Interacts with mxt.</text>
</comment>
<comment type="subcellular location">
    <subcellularLocation>
        <location evidence="5">Cytoplasm</location>
    </subcellularLocation>
</comment>
<evidence type="ECO:0000256" key="1">
    <source>
        <dbReference type="ARBA" id="ARBA00022490"/>
    </source>
</evidence>
<dbReference type="Pfam" id="PF01398">
    <property type="entry name" value="JAB"/>
    <property type="match status" value="1"/>
</dbReference>
<dbReference type="FunFam" id="3.40.140.10:FF:000045">
    <property type="entry name" value="Eukaryotic translation initiation factor 3 subunit H"/>
    <property type="match status" value="1"/>
</dbReference>
<dbReference type="GO" id="GO:0008237">
    <property type="term" value="F:metallopeptidase activity"/>
    <property type="evidence" value="ECO:0007669"/>
    <property type="project" value="InterPro"/>
</dbReference>
<evidence type="ECO:0000256" key="3">
    <source>
        <dbReference type="ARBA" id="ARBA00022917"/>
    </source>
</evidence>
<dbReference type="InterPro" id="IPR002123">
    <property type="entry name" value="Plipid/glycerol_acylTrfase"/>
</dbReference>
<dbReference type="Pfam" id="PF01553">
    <property type="entry name" value="Acyltransferase"/>
    <property type="match status" value="1"/>
</dbReference>
<keyword evidence="6" id="KW-0812">Transmembrane</keyword>
<dbReference type="AlphaFoldDB" id="A0A4Y7NM26"/>
<dbReference type="GO" id="GO:0001732">
    <property type="term" value="P:formation of cytoplasmic translation initiation complex"/>
    <property type="evidence" value="ECO:0007669"/>
    <property type="project" value="UniProtKB-UniRule"/>
</dbReference>
<evidence type="ECO:0000256" key="4">
    <source>
        <dbReference type="ARBA" id="ARBA00047068"/>
    </source>
</evidence>
<dbReference type="PANTHER" id="PTHR22753:SF14">
    <property type="entry name" value="MONOACYLGLYCEROL_DIACYLGLYCEROL O-ACYLTRANSFERASE"/>
    <property type="match status" value="1"/>
</dbReference>
<dbReference type="GO" id="GO:0005852">
    <property type="term" value="C:eukaryotic translation initiation factor 3 complex"/>
    <property type="evidence" value="ECO:0007669"/>
    <property type="project" value="UniProtKB-UniRule"/>
</dbReference>
<dbReference type="CDD" id="cd07987">
    <property type="entry name" value="LPLAT_MGAT-like"/>
    <property type="match status" value="1"/>
</dbReference>
<keyword evidence="1 5" id="KW-0963">Cytoplasm</keyword>
<gene>
    <name evidence="8" type="primary">EOG090X06SH</name>
</gene>
<evidence type="ECO:0000256" key="2">
    <source>
        <dbReference type="ARBA" id="ARBA00022540"/>
    </source>
</evidence>
<dbReference type="InterPro" id="IPR037518">
    <property type="entry name" value="MPN"/>
</dbReference>
<organism evidence="8">
    <name type="scientific">Scapholeberis mucronata</name>
    <dbReference type="NCBI Taxonomy" id="202097"/>
    <lineage>
        <taxon>Eukaryota</taxon>
        <taxon>Metazoa</taxon>
        <taxon>Ecdysozoa</taxon>
        <taxon>Arthropoda</taxon>
        <taxon>Crustacea</taxon>
        <taxon>Branchiopoda</taxon>
        <taxon>Diplostraca</taxon>
        <taxon>Cladocera</taxon>
        <taxon>Anomopoda</taxon>
        <taxon>Daphniidae</taxon>
        <taxon>Scapholeberis</taxon>
    </lineage>
</organism>
<dbReference type="HAMAP" id="MF_03007">
    <property type="entry name" value="eIF3h"/>
    <property type="match status" value="1"/>
</dbReference>
<evidence type="ECO:0000313" key="8">
    <source>
        <dbReference type="EMBL" id="SVE93636.1"/>
    </source>
</evidence>
<feature type="transmembrane region" description="Helical" evidence="6">
    <location>
        <begin position="31"/>
        <end position="63"/>
    </location>
</feature>
<dbReference type="SMART" id="SM00232">
    <property type="entry name" value="JAB_MPN"/>
    <property type="match status" value="1"/>
</dbReference>
<comment type="similarity">
    <text evidence="5">Belongs to the eIF-3 subunit H family.</text>
</comment>
<proteinExistence type="evidence at transcript level"/>
<evidence type="ECO:0000259" key="7">
    <source>
        <dbReference type="PROSITE" id="PS50249"/>
    </source>
</evidence>
<protein>
    <recommendedName>
        <fullName evidence="5">Eukaryotic translation initiation factor 3 subunit H</fullName>
        <shortName evidence="5">eIF3h</shortName>
    </recommendedName>
</protein>
<keyword evidence="3 5" id="KW-0648">Protein biosynthesis</keyword>
<dbReference type="GO" id="GO:0016020">
    <property type="term" value="C:membrane"/>
    <property type="evidence" value="ECO:0007669"/>
    <property type="project" value="TreeGrafter"/>
</dbReference>
<accession>A0A4Y7NM26</accession>
<evidence type="ECO:0000256" key="6">
    <source>
        <dbReference type="SAM" id="Phobius"/>
    </source>
</evidence>
<dbReference type="GO" id="GO:0016282">
    <property type="term" value="C:eukaryotic 43S preinitiation complex"/>
    <property type="evidence" value="ECO:0007669"/>
    <property type="project" value="UniProtKB-UniRule"/>
</dbReference>
<sequence length="579" mass="65583">MSIFTIEYLTDLTQYLTQILGTSTDVGSTNWLVWLFTPLIIVALLPAIIGILLYITSSLLYIYKLHRHRLRDAYDKDIWEAGRKAVSAIWDALGWIWHGYEIEGIENIPSGGALLVYYHGAVPVDFYYFCSHILLYKGRLINPVGDKFLFKIPGWSSLLEAFGVIPGTVQSCAALLRKGNLLAIAPGGVYEAQLGDNDYQLLWKERLGYAKVAIEAKVIDNVVDRRHSVSVKMATRNRRTNVPDVDNTIDLVQVDGLVVAKIIKHCHEEGSSAVDVAQGVLLGLVADTRLEVTNCFPFPKNLDENFDEEDYQMEMMRHLRKVNVDHLHVGWYQSTQQGAFLSTQFLESQFTYQTSIEESVVLIYDPLKTKRGFLHLKAYRLTPQAVALYKENDFGADTIKTHHLSFENLYQEIRLVIHNSHLVNALLCELSEMVPSYEGSQYLDLGTASVLEKHLRSLTDNVDELLQDTNKFNIYQRQVVKQQQEKQKYIQKRNLENNARQARGEPPLADEDVNKVFKPIPVPPRLEPMVLSAQIAAHCQQVSLFCSQALGKLFLSEALQQPQSSQQQATLKTSSKAVQ</sequence>
<dbReference type="GO" id="GO:0033290">
    <property type="term" value="C:eukaryotic 48S preinitiation complex"/>
    <property type="evidence" value="ECO:0007669"/>
    <property type="project" value="UniProtKB-UniRule"/>
</dbReference>
<feature type="domain" description="MPN" evidence="7">
    <location>
        <begin position="252"/>
        <end position="385"/>
    </location>
</feature>
<keyword evidence="2 5" id="KW-0396">Initiation factor</keyword>
<dbReference type="Pfam" id="PF19445">
    <property type="entry name" value="eIF3h_C"/>
    <property type="match status" value="1"/>
</dbReference>
<dbReference type="PANTHER" id="PTHR22753">
    <property type="entry name" value="TRANSMEMBRANE PROTEIN 68"/>
    <property type="match status" value="1"/>
</dbReference>
<dbReference type="Gene3D" id="3.40.140.10">
    <property type="entry name" value="Cytidine Deaminase, domain 2"/>
    <property type="match status" value="1"/>
</dbReference>
<dbReference type="CDD" id="cd08065">
    <property type="entry name" value="MPN_eIF3h"/>
    <property type="match status" value="1"/>
</dbReference>
<dbReference type="InterPro" id="IPR027524">
    <property type="entry name" value="eIF3h"/>
</dbReference>
<dbReference type="GO" id="GO:0003743">
    <property type="term" value="F:translation initiation factor activity"/>
    <property type="evidence" value="ECO:0007669"/>
    <property type="project" value="UniProtKB-UniRule"/>
</dbReference>
<dbReference type="PROSITE" id="PS50249">
    <property type="entry name" value="MPN"/>
    <property type="match status" value="1"/>
</dbReference>
<keyword evidence="6" id="KW-0472">Membrane</keyword>
<comment type="function">
    <text evidence="5">Component of the eukaryotic translation initiation factor 3 (eIF-3) complex, which is involved in protein synthesis of a specialized repertoire of mRNAs and, together with other initiation factors, stimulates binding of mRNA and methionyl-tRNAi to the 40S ribosome. The eIF-3 complex specifically targets and initiates translation of a subset of mRNAs involved in cell proliferation.</text>
</comment>
<dbReference type="GO" id="GO:0016746">
    <property type="term" value="F:acyltransferase activity"/>
    <property type="evidence" value="ECO:0007669"/>
    <property type="project" value="InterPro"/>
</dbReference>
<reference evidence="8" key="1">
    <citation type="submission" date="2018-08" db="EMBL/GenBank/DDBJ databases">
        <authorList>
            <person name="Cornetti L."/>
        </authorList>
    </citation>
    <scope>NUCLEOTIDE SEQUENCE</scope>
    <source>
        <strain evidence="8">BE-ASS</strain>
    </source>
</reference>
<dbReference type="EMBL" id="LR024017">
    <property type="protein sequence ID" value="SVE93636.1"/>
    <property type="molecule type" value="mRNA"/>
</dbReference>
<keyword evidence="6" id="KW-1133">Transmembrane helix</keyword>
<dbReference type="InterPro" id="IPR000555">
    <property type="entry name" value="JAMM/MPN+_dom"/>
</dbReference>
<name>A0A4Y7NM26_9CRUS</name>
<evidence type="ECO:0000256" key="5">
    <source>
        <dbReference type="HAMAP-Rule" id="MF_03007"/>
    </source>
</evidence>